<dbReference type="InterPro" id="IPR002798">
    <property type="entry name" value="SpoIIM-like"/>
</dbReference>
<evidence type="ECO:0008006" key="4">
    <source>
        <dbReference type="Google" id="ProtNLM"/>
    </source>
</evidence>
<evidence type="ECO:0000313" key="3">
    <source>
        <dbReference type="Proteomes" id="UP000481087"/>
    </source>
</evidence>
<sequence>MTGCIIGSLITLILHMDIGNLSFIKKDSTWITLFLHNLYVNGLLVLGGVLLGFPTLIILFVNSIITGFQFSQSFLTGQISELLFGIMPHGIFEIPASILSAALGFQIFGFIYTLIFSKNNTSWDFFKFAKKCVLIILLTCIAAMMEVFVQLYSTT</sequence>
<feature type="transmembrane region" description="Helical" evidence="1">
    <location>
        <begin position="38"/>
        <end position="61"/>
    </location>
</feature>
<dbReference type="Proteomes" id="UP000481087">
    <property type="component" value="Unassembled WGS sequence"/>
</dbReference>
<reference evidence="2 3" key="1">
    <citation type="submission" date="2019-12" db="EMBL/GenBank/DDBJ databases">
        <title>Paenibacillus sp. nov. sp. isolated from soil.</title>
        <authorList>
            <person name="Kim J."/>
            <person name="Jeong S.E."/>
            <person name="Jung H.S."/>
            <person name="Jeon C.O."/>
        </authorList>
    </citation>
    <scope>NUCLEOTIDE SEQUENCE [LARGE SCALE GENOMIC DNA]</scope>
    <source>
        <strain evidence="2 3">5J-6</strain>
    </source>
</reference>
<feature type="transmembrane region" description="Helical" evidence="1">
    <location>
        <begin position="98"/>
        <end position="116"/>
    </location>
</feature>
<feature type="transmembrane region" description="Helical" evidence="1">
    <location>
        <begin position="128"/>
        <end position="152"/>
    </location>
</feature>
<gene>
    <name evidence="2" type="ORF">GQF01_17955</name>
</gene>
<evidence type="ECO:0000313" key="2">
    <source>
        <dbReference type="EMBL" id="MZQ84001.1"/>
    </source>
</evidence>
<name>A0A6L8V349_9BACL</name>
<accession>A0A6L8V349</accession>
<keyword evidence="3" id="KW-1185">Reference proteome</keyword>
<comment type="caution">
    <text evidence="2">The sequence shown here is derived from an EMBL/GenBank/DDBJ whole genome shotgun (WGS) entry which is preliminary data.</text>
</comment>
<dbReference type="Pfam" id="PF01944">
    <property type="entry name" value="SpoIIM"/>
    <property type="match status" value="1"/>
</dbReference>
<organism evidence="2 3">
    <name type="scientific">Paenibacillus silvestris</name>
    <dbReference type="NCBI Taxonomy" id="2606219"/>
    <lineage>
        <taxon>Bacteria</taxon>
        <taxon>Bacillati</taxon>
        <taxon>Bacillota</taxon>
        <taxon>Bacilli</taxon>
        <taxon>Bacillales</taxon>
        <taxon>Paenibacillaceae</taxon>
        <taxon>Paenibacillus</taxon>
    </lineage>
</organism>
<proteinExistence type="predicted"/>
<dbReference type="EMBL" id="WTUZ01000020">
    <property type="protein sequence ID" value="MZQ84001.1"/>
    <property type="molecule type" value="Genomic_DNA"/>
</dbReference>
<keyword evidence="1" id="KW-1133">Transmembrane helix</keyword>
<dbReference type="PANTHER" id="PTHR35337">
    <property type="entry name" value="SLR1478 PROTEIN"/>
    <property type="match status" value="1"/>
</dbReference>
<dbReference type="AlphaFoldDB" id="A0A6L8V349"/>
<keyword evidence="1" id="KW-0812">Transmembrane</keyword>
<dbReference type="PANTHER" id="PTHR35337:SF1">
    <property type="entry name" value="SLR1478 PROTEIN"/>
    <property type="match status" value="1"/>
</dbReference>
<protein>
    <recommendedName>
        <fullName evidence="4">Stage II sporulation protein M</fullName>
    </recommendedName>
</protein>
<keyword evidence="1" id="KW-0472">Membrane</keyword>
<evidence type="ECO:0000256" key="1">
    <source>
        <dbReference type="SAM" id="Phobius"/>
    </source>
</evidence>